<comment type="caution">
    <text evidence="1">The sequence shown here is derived from an EMBL/GenBank/DDBJ whole genome shotgun (WGS) entry which is preliminary data.</text>
</comment>
<keyword evidence="2" id="KW-1185">Reference proteome</keyword>
<dbReference type="EMBL" id="CM011679">
    <property type="protein sequence ID" value="TMS17984.1"/>
    <property type="molecule type" value="Genomic_DNA"/>
</dbReference>
<reference evidence="1" key="1">
    <citation type="submission" date="2018-11" db="EMBL/GenBank/DDBJ databases">
        <title>The sequence and de novo assembly of Larimichthys crocea genome using PacBio and Hi-C technologies.</title>
        <authorList>
            <person name="Xu P."/>
            <person name="Chen B."/>
            <person name="Zhou Z."/>
            <person name="Ke Q."/>
            <person name="Wu Y."/>
            <person name="Bai H."/>
            <person name="Pu F."/>
        </authorList>
    </citation>
    <scope>NUCLEOTIDE SEQUENCE</scope>
    <source>
        <tissue evidence="1">Muscle</tissue>
    </source>
</reference>
<feature type="non-terminal residue" evidence="1">
    <location>
        <position position="50"/>
    </location>
</feature>
<name>A0ACD3RES6_LARCR</name>
<sequence>NHTSCCSGALCPARSHKREILWVLWRSVLLIRHRLTHNSDHAVRLPTSCV</sequence>
<gene>
    <name evidence="1" type="ORF">E3U43_010310</name>
</gene>
<organism evidence="1 2">
    <name type="scientific">Larimichthys crocea</name>
    <name type="common">Large yellow croaker</name>
    <name type="synonym">Pseudosciaena crocea</name>
    <dbReference type="NCBI Taxonomy" id="215358"/>
    <lineage>
        <taxon>Eukaryota</taxon>
        <taxon>Metazoa</taxon>
        <taxon>Chordata</taxon>
        <taxon>Craniata</taxon>
        <taxon>Vertebrata</taxon>
        <taxon>Euteleostomi</taxon>
        <taxon>Actinopterygii</taxon>
        <taxon>Neopterygii</taxon>
        <taxon>Teleostei</taxon>
        <taxon>Neoteleostei</taxon>
        <taxon>Acanthomorphata</taxon>
        <taxon>Eupercaria</taxon>
        <taxon>Sciaenidae</taxon>
        <taxon>Larimichthys</taxon>
    </lineage>
</organism>
<evidence type="ECO:0000313" key="1">
    <source>
        <dbReference type="EMBL" id="TMS17984.1"/>
    </source>
</evidence>
<accession>A0ACD3RES6</accession>
<proteinExistence type="predicted"/>
<evidence type="ECO:0000313" key="2">
    <source>
        <dbReference type="Proteomes" id="UP000793456"/>
    </source>
</evidence>
<dbReference type="Proteomes" id="UP000793456">
    <property type="component" value="Chromosome VI"/>
</dbReference>
<feature type="non-terminal residue" evidence="1">
    <location>
        <position position="1"/>
    </location>
</feature>
<protein>
    <submittedName>
        <fullName evidence="1">Uncharacterized protein</fullName>
    </submittedName>
</protein>